<keyword evidence="1 5" id="KW-0645">Protease</keyword>
<feature type="transmembrane region" description="Helical" evidence="7">
    <location>
        <begin position="105"/>
        <end position="128"/>
    </location>
</feature>
<dbReference type="InterPro" id="IPR018114">
    <property type="entry name" value="TRYPSIN_HIS"/>
</dbReference>
<evidence type="ECO:0000256" key="3">
    <source>
        <dbReference type="ARBA" id="ARBA00022825"/>
    </source>
</evidence>
<dbReference type="OMA" id="ERCEMAN"/>
<evidence type="ECO:0000256" key="2">
    <source>
        <dbReference type="ARBA" id="ARBA00022801"/>
    </source>
</evidence>
<dbReference type="InterPro" id="IPR001254">
    <property type="entry name" value="Trypsin_dom"/>
</dbReference>
<evidence type="ECO:0000256" key="5">
    <source>
        <dbReference type="RuleBase" id="RU363034"/>
    </source>
</evidence>
<feature type="compositionally biased region" description="Polar residues" evidence="6">
    <location>
        <begin position="421"/>
        <end position="431"/>
    </location>
</feature>
<dbReference type="Gene3D" id="2.40.10.10">
    <property type="entry name" value="Trypsin-like serine proteases"/>
    <property type="match status" value="1"/>
</dbReference>
<dbReference type="FunFam" id="2.40.10.10:FF:000006">
    <property type="entry name" value="Serine proteinase stubble"/>
    <property type="match status" value="1"/>
</dbReference>
<gene>
    <name evidence="9" type="ORF">RDWZM_005023</name>
</gene>
<dbReference type="InterPro" id="IPR033116">
    <property type="entry name" value="TRYPSIN_SER"/>
</dbReference>
<dbReference type="PRINTS" id="PR00722">
    <property type="entry name" value="CHYMOTRYPSIN"/>
</dbReference>
<dbReference type="Proteomes" id="UP001142055">
    <property type="component" value="Chromosome 2"/>
</dbReference>
<proteinExistence type="predicted"/>
<dbReference type="CDD" id="cd00190">
    <property type="entry name" value="Tryp_SPc"/>
    <property type="match status" value="1"/>
</dbReference>
<comment type="caution">
    <text evidence="9">The sequence shown here is derived from an EMBL/GenBank/DDBJ whole genome shotgun (WGS) entry which is preliminary data.</text>
</comment>
<dbReference type="GO" id="GO:0006508">
    <property type="term" value="P:proteolysis"/>
    <property type="evidence" value="ECO:0007669"/>
    <property type="project" value="UniProtKB-KW"/>
</dbReference>
<keyword evidence="3 5" id="KW-0720">Serine protease</keyword>
<dbReference type="GO" id="GO:0004252">
    <property type="term" value="F:serine-type endopeptidase activity"/>
    <property type="evidence" value="ECO:0007669"/>
    <property type="project" value="InterPro"/>
</dbReference>
<evidence type="ECO:0000256" key="6">
    <source>
        <dbReference type="SAM" id="MobiDB-lite"/>
    </source>
</evidence>
<keyword evidence="2 5" id="KW-0378">Hydrolase</keyword>
<reference evidence="9" key="1">
    <citation type="submission" date="2022-12" db="EMBL/GenBank/DDBJ databases">
        <title>Genome assemblies of Blomia tropicalis.</title>
        <authorList>
            <person name="Cui Y."/>
        </authorList>
    </citation>
    <scope>NUCLEOTIDE SEQUENCE</scope>
    <source>
        <tissue evidence="9">Adult mites</tissue>
    </source>
</reference>
<keyword evidence="7" id="KW-1133">Transmembrane helix</keyword>
<protein>
    <recommendedName>
        <fullName evidence="8">Peptidase S1 domain-containing protein</fullName>
    </recommendedName>
</protein>
<feature type="domain" description="Peptidase S1" evidence="8">
    <location>
        <begin position="549"/>
        <end position="788"/>
    </location>
</feature>
<keyword evidence="4" id="KW-1015">Disulfide bond</keyword>
<keyword evidence="10" id="KW-1185">Reference proteome</keyword>
<organism evidence="9 10">
    <name type="scientific">Blomia tropicalis</name>
    <name type="common">Mite</name>
    <dbReference type="NCBI Taxonomy" id="40697"/>
    <lineage>
        <taxon>Eukaryota</taxon>
        <taxon>Metazoa</taxon>
        <taxon>Ecdysozoa</taxon>
        <taxon>Arthropoda</taxon>
        <taxon>Chelicerata</taxon>
        <taxon>Arachnida</taxon>
        <taxon>Acari</taxon>
        <taxon>Acariformes</taxon>
        <taxon>Sarcoptiformes</taxon>
        <taxon>Astigmata</taxon>
        <taxon>Glycyphagoidea</taxon>
        <taxon>Echimyopodidae</taxon>
        <taxon>Blomia</taxon>
    </lineage>
</organism>
<keyword evidence="7" id="KW-0812">Transmembrane</keyword>
<feature type="compositionally biased region" description="Basic and acidic residues" evidence="6">
    <location>
        <begin position="395"/>
        <end position="413"/>
    </location>
</feature>
<dbReference type="PROSITE" id="PS50240">
    <property type="entry name" value="TRYPSIN_DOM"/>
    <property type="match status" value="1"/>
</dbReference>
<dbReference type="InterPro" id="IPR043504">
    <property type="entry name" value="Peptidase_S1_PA_chymotrypsin"/>
</dbReference>
<dbReference type="InterPro" id="IPR009003">
    <property type="entry name" value="Peptidase_S1_PA"/>
</dbReference>
<dbReference type="PANTHER" id="PTHR24252">
    <property type="entry name" value="ACROSIN-RELATED"/>
    <property type="match status" value="1"/>
</dbReference>
<feature type="transmembrane region" description="Helical" evidence="7">
    <location>
        <begin position="206"/>
        <end position="230"/>
    </location>
</feature>
<dbReference type="SMART" id="SM00020">
    <property type="entry name" value="Tryp_SPc"/>
    <property type="match status" value="1"/>
</dbReference>
<accession>A0A9Q0M4S5</accession>
<dbReference type="SUPFAM" id="SSF50494">
    <property type="entry name" value="Trypsin-like serine proteases"/>
    <property type="match status" value="1"/>
</dbReference>
<dbReference type="PANTHER" id="PTHR24252:SF7">
    <property type="entry name" value="HYALIN"/>
    <property type="match status" value="1"/>
</dbReference>
<name>A0A9Q0M4S5_BLOTA</name>
<feature type="transmembrane region" description="Helical" evidence="7">
    <location>
        <begin position="179"/>
        <end position="199"/>
    </location>
</feature>
<dbReference type="EMBL" id="JAPWDV010000002">
    <property type="protein sequence ID" value="KAJ6219211.1"/>
    <property type="molecule type" value="Genomic_DNA"/>
</dbReference>
<dbReference type="InterPro" id="IPR001314">
    <property type="entry name" value="Peptidase_S1A"/>
</dbReference>
<dbReference type="AlphaFoldDB" id="A0A9Q0M4S5"/>
<dbReference type="PROSITE" id="PS00134">
    <property type="entry name" value="TRYPSIN_HIS"/>
    <property type="match status" value="1"/>
</dbReference>
<evidence type="ECO:0000256" key="7">
    <source>
        <dbReference type="SAM" id="Phobius"/>
    </source>
</evidence>
<evidence type="ECO:0000256" key="4">
    <source>
        <dbReference type="ARBA" id="ARBA00023157"/>
    </source>
</evidence>
<evidence type="ECO:0000259" key="8">
    <source>
        <dbReference type="PROSITE" id="PS50240"/>
    </source>
</evidence>
<evidence type="ECO:0000313" key="9">
    <source>
        <dbReference type="EMBL" id="KAJ6219211.1"/>
    </source>
</evidence>
<sequence>MWINYHSLNPQLPTELLTRSSRPTIRRPMVSRLKQSANNVEIPKTIVTVYNDRVKRCQSSNNVRRPWYRKIFGNITNRRINIANIRDNIILQWERLIDVIRRDNYLLLLLMFLDVAINTVMIILNYTILVVDFFDDIDQSTTVLSRTETSYQLGNDDHGETEQHYWKYLANRWFITQRLNTVIFIIIYFVQLIGFYGLAREIESLLVIYVTILSIQMTVLSFTVIIRPLWLPVCLHRLMLFILALKQCLRMSDRNVNQVWDFEYLNSNMLPIDNNSSQEITNRRTEMMIVNNNNNNNILHDDEGNRPIANGHINNQIINGRAIQNKKSDLPNVDDIDQRSVIEMMSSIKHVVNIPVPISSFDADRSLFVNGKSNDLHEQLNNNLHQNVSQTEPSKLTEEHSDSTTESLRKNETETEDSTQQHETFSNETVSSISHMERCEMANNAIGVCQPAIHCMVQDFEESKFHVCKWTEEKSKKLSTHFCCPQLNMTETELEYATKQWSKNYKSEYYAHGLPKKPDDTCGMSYISTEVGNEEEILRNQNNNNKVRIVNGRSSRLGEVPWMAAIYYKDKFVCGGSIISSRHILTAAHCFFNYRNKNDYIIRYGSIEMFNGTENRVEEIIVHENYSPPSIYDDIALLKLKHLILMDRYIQPICLPGKRMVNKYMVDKMATVSGFGDLEFGGPQTTDLQDLEIKIINSTYCTKSYKRLYKSDRKFKHGIGKTLICAGFEDGGKDACQGDSGGPLTVNYYGANYLIGIVSFGYRCATAEYPGVYTCVAYYLKWIFENVHF</sequence>
<evidence type="ECO:0000313" key="10">
    <source>
        <dbReference type="Proteomes" id="UP001142055"/>
    </source>
</evidence>
<feature type="region of interest" description="Disordered" evidence="6">
    <location>
        <begin position="384"/>
        <end position="431"/>
    </location>
</feature>
<evidence type="ECO:0000256" key="1">
    <source>
        <dbReference type="ARBA" id="ARBA00022670"/>
    </source>
</evidence>
<dbReference type="Pfam" id="PF00089">
    <property type="entry name" value="Trypsin"/>
    <property type="match status" value="1"/>
</dbReference>
<dbReference type="PROSITE" id="PS00135">
    <property type="entry name" value="TRYPSIN_SER"/>
    <property type="match status" value="1"/>
</dbReference>
<keyword evidence="7" id="KW-0472">Membrane</keyword>